<evidence type="ECO:0000313" key="2">
    <source>
        <dbReference type="Proteomes" id="UP001215280"/>
    </source>
</evidence>
<dbReference type="EMBL" id="JARJLG010000208">
    <property type="protein sequence ID" value="KAJ7728012.1"/>
    <property type="molecule type" value="Genomic_DNA"/>
</dbReference>
<proteinExistence type="predicted"/>
<evidence type="ECO:0000313" key="1">
    <source>
        <dbReference type="EMBL" id="KAJ7728012.1"/>
    </source>
</evidence>
<comment type="caution">
    <text evidence="1">The sequence shown here is derived from an EMBL/GenBank/DDBJ whole genome shotgun (WGS) entry which is preliminary data.</text>
</comment>
<protein>
    <recommendedName>
        <fullName evidence="3">Reverse transcriptase zinc-binding domain-containing protein</fullName>
    </recommendedName>
</protein>
<reference evidence="1" key="1">
    <citation type="submission" date="2023-03" db="EMBL/GenBank/DDBJ databases">
        <title>Massive genome expansion in bonnet fungi (Mycena s.s.) driven by repeated elements and novel gene families across ecological guilds.</title>
        <authorList>
            <consortium name="Lawrence Berkeley National Laboratory"/>
            <person name="Harder C.B."/>
            <person name="Miyauchi S."/>
            <person name="Viragh M."/>
            <person name="Kuo A."/>
            <person name="Thoen E."/>
            <person name="Andreopoulos B."/>
            <person name="Lu D."/>
            <person name="Skrede I."/>
            <person name="Drula E."/>
            <person name="Henrissat B."/>
            <person name="Morin E."/>
            <person name="Kohler A."/>
            <person name="Barry K."/>
            <person name="LaButti K."/>
            <person name="Morin E."/>
            <person name="Salamov A."/>
            <person name="Lipzen A."/>
            <person name="Mereny Z."/>
            <person name="Hegedus B."/>
            <person name="Baldrian P."/>
            <person name="Stursova M."/>
            <person name="Weitz H."/>
            <person name="Taylor A."/>
            <person name="Grigoriev I.V."/>
            <person name="Nagy L.G."/>
            <person name="Martin F."/>
            <person name="Kauserud H."/>
        </authorList>
    </citation>
    <scope>NUCLEOTIDE SEQUENCE</scope>
    <source>
        <strain evidence="1">CBHHK188m</strain>
    </source>
</reference>
<dbReference type="Proteomes" id="UP001215280">
    <property type="component" value="Unassembled WGS sequence"/>
</dbReference>
<evidence type="ECO:0008006" key="3">
    <source>
        <dbReference type="Google" id="ProtNLM"/>
    </source>
</evidence>
<gene>
    <name evidence="1" type="ORF">DFH07DRAFT_757474</name>
</gene>
<accession>A0AAD7HUQ6</accession>
<name>A0AAD7HUQ6_9AGAR</name>
<sequence length="273" mass="31789">MFTNPGILLKEGNQRLFTKVIKSMRDQPTRKSTMSNLDRIRCSIAEVFEYQPTDSAIWTSLRSRNLTRLSRNFLWKCLHDIYCVGFFWEHMSNLENLGQCPTRKVPESPEHIMLECNAAGQHQIWQLTERFWRLRYPSWPKLNWGLLLGCGLARFTSSKGKIIPAMNRFFTIIVSTSMYLIWNLRNTRVLETSTPASKIEIHNRWVSLMNSALRRDQLLTNRTKFGPLAFKKQLVFKTWSGTLLDKDSLPDDWIQSEGVLMGIRSNTRKNGVG</sequence>
<dbReference type="AlphaFoldDB" id="A0AAD7HUQ6"/>
<organism evidence="1 2">
    <name type="scientific">Mycena maculata</name>
    <dbReference type="NCBI Taxonomy" id="230809"/>
    <lineage>
        <taxon>Eukaryota</taxon>
        <taxon>Fungi</taxon>
        <taxon>Dikarya</taxon>
        <taxon>Basidiomycota</taxon>
        <taxon>Agaricomycotina</taxon>
        <taxon>Agaricomycetes</taxon>
        <taxon>Agaricomycetidae</taxon>
        <taxon>Agaricales</taxon>
        <taxon>Marasmiineae</taxon>
        <taxon>Mycenaceae</taxon>
        <taxon>Mycena</taxon>
    </lineage>
</organism>
<keyword evidence="2" id="KW-1185">Reference proteome</keyword>